<dbReference type="GO" id="GO:1990259">
    <property type="term" value="F:histone H2AQ104 methyltransferase activity"/>
    <property type="evidence" value="ECO:0007669"/>
    <property type="project" value="TreeGrafter"/>
</dbReference>
<evidence type="ECO:0000256" key="5">
    <source>
        <dbReference type="ARBA" id="ARBA00022694"/>
    </source>
</evidence>
<reference evidence="8" key="1">
    <citation type="submission" date="2016-05" db="EMBL/GenBank/DDBJ databases">
        <title>Microbial consortia oxidize butane by reversing methanogenesis.</title>
        <authorList>
            <person name="Laso-Perez R."/>
            <person name="Richter M."/>
            <person name="Wegener G."/>
            <person name="Musat F."/>
        </authorList>
    </citation>
    <scope>NUCLEOTIDE SEQUENCE [LARGE SCALE GENOMIC DNA]</scope>
    <source>
        <strain evidence="8">BOX2</strain>
    </source>
</reference>
<dbReference type="EC" id="2.1.1.-" evidence="7"/>
<dbReference type="Gene3D" id="3.40.50.150">
    <property type="entry name" value="Vaccinia Virus protein VP39"/>
    <property type="match status" value="1"/>
</dbReference>
<dbReference type="Proteomes" id="UP000186940">
    <property type="component" value="Unassembled WGS sequence"/>
</dbReference>
<keyword evidence="3 7" id="KW-0489">Methyltransferase</keyword>
<comment type="subunit">
    <text evidence="7">Interacts with nop5. Component of box C/D small ribonucleoprotein (sRNP) particles that contain rpl7ae, FlpA and nop5, plus a guide RNA.</text>
</comment>
<evidence type="ECO:0000313" key="9">
    <source>
        <dbReference type="Proteomes" id="UP000186940"/>
    </source>
</evidence>
<keyword evidence="6 7" id="KW-0694">RNA-binding</keyword>
<dbReference type="InterPro" id="IPR000692">
    <property type="entry name" value="Fibrillarin"/>
</dbReference>
<sequence length="194" mass="22165">MRSKRLTTRDLITQNYRVWSPKRSKLASAILKGLKLPIDRTSSVLYLGASTGTTAGHLSDILTEGILYVVEFAKKPMRELIKICEARYNMIPIFEDANHPERYTGIVDEVDMIYQDIAQRNQAEILIKNADYFLKMRGWVILAIKARSIDISRSSSEIFSTELEKLSEVFEIDATFDLSPGHRDHLMVVGRSRI</sequence>
<evidence type="ECO:0000313" key="8">
    <source>
        <dbReference type="EMBL" id="OFV68705.1"/>
    </source>
</evidence>
<feature type="binding site" evidence="7">
    <location>
        <begin position="96"/>
        <end position="97"/>
    </location>
    <ligand>
        <name>S-adenosyl-L-methionine</name>
        <dbReference type="ChEBI" id="CHEBI:59789"/>
    </ligand>
</feature>
<feature type="binding site" evidence="7">
    <location>
        <begin position="71"/>
        <end position="72"/>
    </location>
    <ligand>
        <name>S-adenosyl-L-methionine</name>
        <dbReference type="ChEBI" id="CHEBI:59789"/>
    </ligand>
</feature>
<dbReference type="GO" id="GO:0003723">
    <property type="term" value="F:RNA binding"/>
    <property type="evidence" value="ECO:0007669"/>
    <property type="project" value="UniProtKB-UniRule"/>
</dbReference>
<dbReference type="SUPFAM" id="SSF53335">
    <property type="entry name" value="S-adenosyl-L-methionine-dependent methyltransferases"/>
    <property type="match status" value="1"/>
</dbReference>
<evidence type="ECO:0000256" key="1">
    <source>
        <dbReference type="ARBA" id="ARBA00010632"/>
    </source>
</evidence>
<dbReference type="EMBL" id="LYOS01000001">
    <property type="protein sequence ID" value="OFV68705.1"/>
    <property type="molecule type" value="Genomic_DNA"/>
</dbReference>
<dbReference type="NCBIfam" id="NF003276">
    <property type="entry name" value="PRK04266.1-2"/>
    <property type="match status" value="1"/>
</dbReference>
<comment type="similarity">
    <text evidence="1 7">Belongs to the methyltransferase superfamily. Fibrillarin family.</text>
</comment>
<dbReference type="PATRIC" id="fig|1838285.3.peg.385"/>
<dbReference type="PANTHER" id="PTHR10335:SF17">
    <property type="entry name" value="FIBRILLARIN"/>
    <property type="match status" value="1"/>
</dbReference>
<protein>
    <recommendedName>
        <fullName evidence="7">Fibrillarin-like rRNA/tRNA 2'-O-methyltransferase</fullName>
        <ecNumber evidence="7">2.1.1.-</ecNumber>
    </recommendedName>
</protein>
<proteinExistence type="inferred from homology"/>
<keyword evidence="2 7" id="KW-0698">rRNA processing</keyword>
<evidence type="ECO:0000256" key="7">
    <source>
        <dbReference type="HAMAP-Rule" id="MF_00351"/>
    </source>
</evidence>
<dbReference type="PRINTS" id="PR00052">
    <property type="entry name" value="FIBRILLARIN"/>
</dbReference>
<dbReference type="InterPro" id="IPR029063">
    <property type="entry name" value="SAM-dependent_MTases_sf"/>
</dbReference>
<dbReference type="SMART" id="SM01206">
    <property type="entry name" value="Fibrillarin"/>
    <property type="match status" value="1"/>
</dbReference>
<evidence type="ECO:0000256" key="3">
    <source>
        <dbReference type="ARBA" id="ARBA00022603"/>
    </source>
</evidence>
<accession>A0A1F2PCD6</accession>
<dbReference type="STRING" id="1838285.SCAL_000381"/>
<keyword evidence="9" id="KW-1185">Reference proteome</keyword>
<dbReference type="GO" id="GO:0008033">
    <property type="term" value="P:tRNA processing"/>
    <property type="evidence" value="ECO:0007669"/>
    <property type="project" value="UniProtKB-UniRule"/>
</dbReference>
<dbReference type="HAMAP" id="MF_00351">
    <property type="entry name" value="RNA_methyltransf_FlpA"/>
    <property type="match status" value="1"/>
</dbReference>
<comment type="caution">
    <text evidence="8">The sequence shown here is derived from an EMBL/GenBank/DDBJ whole genome shotgun (WGS) entry which is preliminary data.</text>
</comment>
<dbReference type="AlphaFoldDB" id="A0A1F2PCD6"/>
<evidence type="ECO:0000256" key="4">
    <source>
        <dbReference type="ARBA" id="ARBA00022679"/>
    </source>
</evidence>
<dbReference type="GO" id="GO:0008649">
    <property type="term" value="F:rRNA methyltransferase activity"/>
    <property type="evidence" value="ECO:0007669"/>
    <property type="project" value="TreeGrafter"/>
</dbReference>
<dbReference type="PANTHER" id="PTHR10335">
    <property type="entry name" value="RRNA 2-O-METHYLTRANSFERASE FIBRILLARIN"/>
    <property type="match status" value="1"/>
</dbReference>
<keyword evidence="4 7" id="KW-0808">Transferase</keyword>
<comment type="function">
    <text evidence="7">Involved in pre-rRNA and tRNA processing. Utilizes the methyl donor S-adenosyl-L-methionine to catalyze the site-specific 2'-hydroxyl methylation of ribose moieties in rRNA and tRNA. Site specificity is provided by a guide RNA that base pairs with the substrate. Methylation occurs at a characteristic distance from the sequence involved in base pairing with the guide RNA.</text>
</comment>
<dbReference type="PIRSF" id="PIRSF006540">
    <property type="entry name" value="Nop17p"/>
    <property type="match status" value="1"/>
</dbReference>
<evidence type="ECO:0000256" key="6">
    <source>
        <dbReference type="ARBA" id="ARBA00022884"/>
    </source>
</evidence>
<name>A0A1F2PCD6_9EURY</name>
<gene>
    <name evidence="7" type="primary">flpA</name>
    <name evidence="8" type="ORF">SCAL_000381</name>
</gene>
<organism evidence="8 9">
    <name type="scientific">Candidatus Syntropharchaeum caldarium</name>
    <dbReference type="NCBI Taxonomy" id="1838285"/>
    <lineage>
        <taxon>Archaea</taxon>
        <taxon>Methanobacteriati</taxon>
        <taxon>Methanobacteriota</taxon>
        <taxon>Stenosarchaea group</taxon>
        <taxon>Methanomicrobia</taxon>
        <taxon>Methanosarcinales</taxon>
        <taxon>ANME-2 cluster</taxon>
        <taxon>Candidatus Syntropharchaeum</taxon>
    </lineage>
</organism>
<keyword evidence="5 7" id="KW-0819">tRNA processing</keyword>
<dbReference type="GO" id="GO:0000494">
    <property type="term" value="P:box C/D sno(s)RNA 3'-end processing"/>
    <property type="evidence" value="ECO:0007669"/>
    <property type="project" value="TreeGrafter"/>
</dbReference>
<dbReference type="Pfam" id="PF01269">
    <property type="entry name" value="Fibrillarin"/>
    <property type="match status" value="1"/>
</dbReference>
<evidence type="ECO:0000256" key="2">
    <source>
        <dbReference type="ARBA" id="ARBA00022552"/>
    </source>
</evidence>
<feature type="binding site" evidence="7">
    <location>
        <begin position="116"/>
        <end position="119"/>
    </location>
    <ligand>
        <name>S-adenosyl-L-methionine</name>
        <dbReference type="ChEBI" id="CHEBI:59789"/>
    </ligand>
</feature>
<feature type="binding site" evidence="7">
    <location>
        <begin position="53"/>
        <end position="54"/>
    </location>
    <ligand>
        <name>S-adenosyl-L-methionine</name>
        <dbReference type="ChEBI" id="CHEBI:59789"/>
    </ligand>
</feature>